<proteinExistence type="predicted"/>
<dbReference type="InterPro" id="IPR036864">
    <property type="entry name" value="Zn2-C6_fun-type_DNA-bd_sf"/>
</dbReference>
<feature type="compositionally biased region" description="Basic and acidic residues" evidence="1">
    <location>
        <begin position="58"/>
        <end position="75"/>
    </location>
</feature>
<dbReference type="AlphaFoldDB" id="A0A166CBS2"/>
<gene>
    <name evidence="2" type="ORF">SISSUDRAFT_876457</name>
</gene>
<evidence type="ECO:0000313" key="3">
    <source>
        <dbReference type="Proteomes" id="UP000076798"/>
    </source>
</evidence>
<keyword evidence="3" id="KW-1185">Reference proteome</keyword>
<feature type="compositionally biased region" description="Polar residues" evidence="1">
    <location>
        <begin position="262"/>
        <end position="272"/>
    </location>
</feature>
<feature type="compositionally biased region" description="Pro residues" evidence="1">
    <location>
        <begin position="112"/>
        <end position="125"/>
    </location>
</feature>
<feature type="compositionally biased region" description="Polar residues" evidence="1">
    <location>
        <begin position="303"/>
        <end position="320"/>
    </location>
</feature>
<dbReference type="GO" id="GO:0000981">
    <property type="term" value="F:DNA-binding transcription factor activity, RNA polymerase II-specific"/>
    <property type="evidence" value="ECO:0007669"/>
    <property type="project" value="InterPro"/>
</dbReference>
<organism evidence="2 3">
    <name type="scientific">Sistotremastrum suecicum HHB10207 ss-3</name>
    <dbReference type="NCBI Taxonomy" id="1314776"/>
    <lineage>
        <taxon>Eukaryota</taxon>
        <taxon>Fungi</taxon>
        <taxon>Dikarya</taxon>
        <taxon>Basidiomycota</taxon>
        <taxon>Agaricomycotina</taxon>
        <taxon>Agaricomycetes</taxon>
        <taxon>Sistotremastrales</taxon>
        <taxon>Sistotremastraceae</taxon>
        <taxon>Sistotremastrum</taxon>
    </lineage>
</organism>
<evidence type="ECO:0000256" key="1">
    <source>
        <dbReference type="SAM" id="MobiDB-lite"/>
    </source>
</evidence>
<feature type="compositionally biased region" description="Basic and acidic residues" evidence="1">
    <location>
        <begin position="284"/>
        <end position="302"/>
    </location>
</feature>
<reference evidence="2 3" key="1">
    <citation type="journal article" date="2016" name="Mol. Biol. Evol.">
        <title>Comparative Genomics of Early-Diverging Mushroom-Forming Fungi Provides Insights into the Origins of Lignocellulose Decay Capabilities.</title>
        <authorList>
            <person name="Nagy L.G."/>
            <person name="Riley R."/>
            <person name="Tritt A."/>
            <person name="Adam C."/>
            <person name="Daum C."/>
            <person name="Floudas D."/>
            <person name="Sun H."/>
            <person name="Yadav J.S."/>
            <person name="Pangilinan J."/>
            <person name="Larsson K.H."/>
            <person name="Matsuura K."/>
            <person name="Barry K."/>
            <person name="Labutti K."/>
            <person name="Kuo R."/>
            <person name="Ohm R.A."/>
            <person name="Bhattacharya S.S."/>
            <person name="Shirouzu T."/>
            <person name="Yoshinaga Y."/>
            <person name="Martin F.M."/>
            <person name="Grigoriev I.V."/>
            <person name="Hibbett D.S."/>
        </authorList>
    </citation>
    <scope>NUCLEOTIDE SEQUENCE [LARGE SCALE GENOMIC DNA]</scope>
    <source>
        <strain evidence="2 3">HHB10207 ss-3</strain>
    </source>
</reference>
<feature type="region of interest" description="Disordered" evidence="1">
    <location>
        <begin position="262"/>
        <end position="320"/>
    </location>
</feature>
<evidence type="ECO:0000313" key="2">
    <source>
        <dbReference type="EMBL" id="KZT37290.1"/>
    </source>
</evidence>
<protein>
    <recommendedName>
        <fullName evidence="4">Zn(2)-C6 fungal-type domain-containing protein</fullName>
    </recommendedName>
</protein>
<accession>A0A166CBS2</accession>
<sequence>MDADPSIIKRGKSPLACHEWRKIKCYSNEGRPCIHCTEKRIHCQYDDAPRRRGQGRKPKVERLRRMQERGERDDLYAPESSTSSLTPLSSEYTPLPQLSPNEAFVPKVLSSPSPPPCIPSRPPPSASTSFDSHSRDIELILMKNEIGELQNRNEHLSRQLEVFMDPVHRGEIHDPTQRSSYTEAVEDFVNQLGASAGGQHSRDHRLESLSSTESEGLFLGLSVCAWRTHLMEQNARTQDEVALIGIEGLHHRRPSRAHLRSIQTLGSRQQPKPSAFKRYWSRSEQSRILREDPHSHQPENDARGSTTVSATTPSISRPTC</sequence>
<evidence type="ECO:0008006" key="4">
    <source>
        <dbReference type="Google" id="ProtNLM"/>
    </source>
</evidence>
<dbReference type="GO" id="GO:0008270">
    <property type="term" value="F:zinc ion binding"/>
    <property type="evidence" value="ECO:0007669"/>
    <property type="project" value="InterPro"/>
</dbReference>
<dbReference type="EMBL" id="KV428087">
    <property type="protein sequence ID" value="KZT37290.1"/>
    <property type="molecule type" value="Genomic_DNA"/>
</dbReference>
<dbReference type="Gene3D" id="4.10.240.10">
    <property type="entry name" value="Zn(2)-C6 fungal-type DNA-binding domain"/>
    <property type="match status" value="1"/>
</dbReference>
<name>A0A166CBS2_9AGAM</name>
<feature type="region of interest" description="Disordered" evidence="1">
    <location>
        <begin position="46"/>
        <end position="132"/>
    </location>
</feature>
<feature type="compositionally biased region" description="Low complexity" evidence="1">
    <location>
        <begin position="78"/>
        <end position="96"/>
    </location>
</feature>
<dbReference type="Proteomes" id="UP000076798">
    <property type="component" value="Unassembled WGS sequence"/>
</dbReference>